<reference evidence="1" key="1">
    <citation type="submission" date="2021-06" db="EMBL/GenBank/DDBJ databases">
        <authorList>
            <person name="Kallberg Y."/>
            <person name="Tangrot J."/>
            <person name="Rosling A."/>
        </authorList>
    </citation>
    <scope>NUCLEOTIDE SEQUENCE</scope>
    <source>
        <strain evidence="1">FL966</strain>
    </source>
</reference>
<gene>
    <name evidence="1" type="ORF">CPELLU_LOCUS14907</name>
</gene>
<dbReference type="EMBL" id="CAJVQA010018479">
    <property type="protein sequence ID" value="CAG8754243.1"/>
    <property type="molecule type" value="Genomic_DNA"/>
</dbReference>
<accession>A0A9N9IWT0</accession>
<keyword evidence="2" id="KW-1185">Reference proteome</keyword>
<dbReference type="Proteomes" id="UP000789759">
    <property type="component" value="Unassembled WGS sequence"/>
</dbReference>
<sequence>MTTFYPTVVPVIKQVKMITKEVIALSEDVNYLLKKVTNEFT</sequence>
<dbReference type="AlphaFoldDB" id="A0A9N9IWT0"/>
<name>A0A9N9IWT0_9GLOM</name>
<protein>
    <submittedName>
        <fullName evidence="1">8601_t:CDS:1</fullName>
    </submittedName>
</protein>
<evidence type="ECO:0000313" key="2">
    <source>
        <dbReference type="Proteomes" id="UP000789759"/>
    </source>
</evidence>
<evidence type="ECO:0000313" key="1">
    <source>
        <dbReference type="EMBL" id="CAG8754243.1"/>
    </source>
</evidence>
<organism evidence="1 2">
    <name type="scientific">Cetraspora pellucida</name>
    <dbReference type="NCBI Taxonomy" id="1433469"/>
    <lineage>
        <taxon>Eukaryota</taxon>
        <taxon>Fungi</taxon>
        <taxon>Fungi incertae sedis</taxon>
        <taxon>Mucoromycota</taxon>
        <taxon>Glomeromycotina</taxon>
        <taxon>Glomeromycetes</taxon>
        <taxon>Diversisporales</taxon>
        <taxon>Gigasporaceae</taxon>
        <taxon>Cetraspora</taxon>
    </lineage>
</organism>
<comment type="caution">
    <text evidence="1">The sequence shown here is derived from an EMBL/GenBank/DDBJ whole genome shotgun (WGS) entry which is preliminary data.</text>
</comment>
<proteinExistence type="predicted"/>